<dbReference type="Proteomes" id="UP000005365">
    <property type="component" value="Unassembled WGS sequence"/>
</dbReference>
<keyword evidence="1" id="KW-0472">Membrane</keyword>
<keyword evidence="3" id="KW-1185">Reference proteome</keyword>
<evidence type="ECO:0000313" key="2">
    <source>
        <dbReference type="EMBL" id="EET44386.1"/>
    </source>
</evidence>
<gene>
    <name evidence="2" type="ORF">NEISICOT_01857</name>
</gene>
<keyword evidence="1" id="KW-1133">Transmembrane helix</keyword>
<reference evidence="2" key="1">
    <citation type="submission" date="2009-07" db="EMBL/GenBank/DDBJ databases">
        <authorList>
            <person name="Weinstock G."/>
            <person name="Sodergren E."/>
            <person name="Clifton S."/>
            <person name="Fulton L."/>
            <person name="Fulton B."/>
            <person name="Courtney L."/>
            <person name="Fronick C."/>
            <person name="Harrison M."/>
            <person name="Strong C."/>
            <person name="Farmer C."/>
            <person name="Delahaunty K."/>
            <person name="Markovic C."/>
            <person name="Hall O."/>
            <person name="Minx P."/>
            <person name="Tomlinson C."/>
            <person name="Mitreva M."/>
            <person name="Nelson J."/>
            <person name="Hou S."/>
            <person name="Wollam A."/>
            <person name="Pepin K.H."/>
            <person name="Johnson M."/>
            <person name="Bhonagiri V."/>
            <person name="Nash W.E."/>
            <person name="Warren W."/>
            <person name="Chinwalla A."/>
            <person name="Mardis E.R."/>
            <person name="Wilson R.K."/>
        </authorList>
    </citation>
    <scope>NUCLEOTIDE SEQUENCE [LARGE SCALE GENOMIC DNA]</scope>
    <source>
        <strain evidence="2">ATCC 29256</strain>
    </source>
</reference>
<protein>
    <submittedName>
        <fullName evidence="2">Uncharacterized protein</fullName>
    </submittedName>
</protein>
<evidence type="ECO:0000313" key="3">
    <source>
        <dbReference type="Proteomes" id="UP000005365"/>
    </source>
</evidence>
<feature type="transmembrane region" description="Helical" evidence="1">
    <location>
        <begin position="20"/>
        <end position="40"/>
    </location>
</feature>
<dbReference type="EMBL" id="ACKO02000010">
    <property type="protein sequence ID" value="EET44386.1"/>
    <property type="molecule type" value="Genomic_DNA"/>
</dbReference>
<dbReference type="AlphaFoldDB" id="C6M5Q8"/>
<organism evidence="2 3">
    <name type="scientific">Neisseria sicca ATCC 29256</name>
    <dbReference type="NCBI Taxonomy" id="547045"/>
    <lineage>
        <taxon>Bacteria</taxon>
        <taxon>Pseudomonadati</taxon>
        <taxon>Pseudomonadota</taxon>
        <taxon>Betaproteobacteria</taxon>
        <taxon>Neisseriales</taxon>
        <taxon>Neisseriaceae</taxon>
        <taxon>Neisseria</taxon>
    </lineage>
</organism>
<comment type="caution">
    <text evidence="2">The sequence shown here is derived from an EMBL/GenBank/DDBJ whole genome shotgun (WGS) entry which is preliminary data.</text>
</comment>
<proteinExistence type="predicted"/>
<sequence>MISGYKYIEGQTVALKFASAAKLIAALVFTAAAVAAILMLK</sequence>
<keyword evidence="1" id="KW-0812">Transmembrane</keyword>
<evidence type="ECO:0000256" key="1">
    <source>
        <dbReference type="SAM" id="Phobius"/>
    </source>
</evidence>
<name>C6M5Q8_NEISI</name>
<accession>C6M5Q8</accession>